<reference evidence="4 5" key="1">
    <citation type="submission" date="2019-03" db="EMBL/GenBank/DDBJ databases">
        <title>Genomic Encyclopedia of Type Strains, Phase IV (KMG-IV): sequencing the most valuable type-strain genomes for metagenomic binning, comparative biology and taxonomic classification.</title>
        <authorList>
            <person name="Goeker M."/>
        </authorList>
    </citation>
    <scope>NUCLEOTIDE SEQUENCE [LARGE SCALE GENOMIC DNA]</scope>
    <source>
        <strain evidence="4 5">DSM 22958</strain>
    </source>
</reference>
<dbReference type="SUPFAM" id="SSF53474">
    <property type="entry name" value="alpha/beta-Hydrolases"/>
    <property type="match status" value="1"/>
</dbReference>
<dbReference type="Gene3D" id="3.40.50.1820">
    <property type="entry name" value="alpha/beta hydrolase"/>
    <property type="match status" value="1"/>
</dbReference>
<gene>
    <name evidence="4" type="ORF">EV666_101177</name>
</gene>
<evidence type="ECO:0000256" key="2">
    <source>
        <dbReference type="ARBA" id="ARBA00022801"/>
    </source>
</evidence>
<keyword evidence="5" id="KW-1185">Reference proteome</keyword>
<evidence type="ECO:0000256" key="1">
    <source>
        <dbReference type="ARBA" id="ARBA00010515"/>
    </source>
</evidence>
<keyword evidence="2" id="KW-0378">Hydrolase</keyword>
<accession>A0A4V2RXW2</accession>
<dbReference type="PANTHER" id="PTHR48081:SF8">
    <property type="entry name" value="ALPHA_BETA HYDROLASE FOLD-3 DOMAIN-CONTAINING PROTEIN-RELATED"/>
    <property type="match status" value="1"/>
</dbReference>
<dbReference type="PROSITE" id="PS01173">
    <property type="entry name" value="LIPASE_GDXG_HIS"/>
    <property type="match status" value="1"/>
</dbReference>
<comment type="similarity">
    <text evidence="1">Belongs to the 'GDXG' lipolytic enzyme family.</text>
</comment>
<dbReference type="InterPro" id="IPR050300">
    <property type="entry name" value="GDXG_lipolytic_enzyme"/>
</dbReference>
<comment type="caution">
    <text evidence="4">The sequence shown here is derived from an EMBL/GenBank/DDBJ whole genome shotgun (WGS) entry which is preliminary data.</text>
</comment>
<dbReference type="Pfam" id="PF07859">
    <property type="entry name" value="Abhydrolase_3"/>
    <property type="match status" value="1"/>
</dbReference>
<dbReference type="GO" id="GO:0016787">
    <property type="term" value="F:hydrolase activity"/>
    <property type="evidence" value="ECO:0007669"/>
    <property type="project" value="UniProtKB-KW"/>
</dbReference>
<dbReference type="Proteomes" id="UP000294881">
    <property type="component" value="Unassembled WGS sequence"/>
</dbReference>
<evidence type="ECO:0000313" key="4">
    <source>
        <dbReference type="EMBL" id="TCO15928.1"/>
    </source>
</evidence>
<evidence type="ECO:0000313" key="5">
    <source>
        <dbReference type="Proteomes" id="UP000294881"/>
    </source>
</evidence>
<protein>
    <submittedName>
        <fullName evidence="4">Acetyl esterase</fullName>
    </submittedName>
</protein>
<evidence type="ECO:0000259" key="3">
    <source>
        <dbReference type="Pfam" id="PF07859"/>
    </source>
</evidence>
<dbReference type="PANTHER" id="PTHR48081">
    <property type="entry name" value="AB HYDROLASE SUPERFAMILY PROTEIN C4A8.06C"/>
    <property type="match status" value="1"/>
</dbReference>
<dbReference type="InterPro" id="IPR002168">
    <property type="entry name" value="Lipase_GDXG_HIS_AS"/>
</dbReference>
<feature type="domain" description="Alpha/beta hydrolase fold-3" evidence="3">
    <location>
        <begin position="81"/>
        <end position="287"/>
    </location>
</feature>
<dbReference type="InterPro" id="IPR029058">
    <property type="entry name" value="AB_hydrolase_fold"/>
</dbReference>
<dbReference type="RefSeq" id="WP_132001516.1">
    <property type="nucleotide sequence ID" value="NZ_JBHUNN010000002.1"/>
</dbReference>
<proteinExistence type="inferred from homology"/>
<sequence>MLDPDARTVLDLMKAAGRPVMTALSPLEAREAYRSSRRALGPDAPDVALVENFSAPGPGGLVPLRYYRPAGPDELAPLPCLVYFHGGGWVIGDLETHDYVCRRLANAAGCAVVAVDYRLAPEHVFPAAVEDCVAAVNFVIDNARRLHVDPARVAVGGDSAGGNLAAVMALMARDGDLPPLLYQLLIYPAVDMRDAWPSHTMNLDGFPLTGETMRWFIDHYGVSRQDRADWRASPLHAPTHAGLAPAFVLTAGHDPLADEGAAYARALEKAGVRATYLHMSDQMHGFITMSKVVRAAEAALDIMGGALSRALAPQPSRDAS</sequence>
<dbReference type="EMBL" id="SLWL01000001">
    <property type="protein sequence ID" value="TCO15928.1"/>
    <property type="molecule type" value="Genomic_DNA"/>
</dbReference>
<dbReference type="InterPro" id="IPR013094">
    <property type="entry name" value="AB_hydrolase_3"/>
</dbReference>
<dbReference type="AlphaFoldDB" id="A0A4V2RXW2"/>
<dbReference type="FunFam" id="3.40.50.1820:FF:000089">
    <property type="entry name" value="Alpha/beta hydrolase"/>
    <property type="match status" value="1"/>
</dbReference>
<name>A0A4V2RXW2_9HYPH</name>
<dbReference type="OrthoDB" id="9806180at2"/>
<organism evidence="4 5">
    <name type="scientific">Camelimonas lactis</name>
    <dbReference type="NCBI Taxonomy" id="659006"/>
    <lineage>
        <taxon>Bacteria</taxon>
        <taxon>Pseudomonadati</taxon>
        <taxon>Pseudomonadota</taxon>
        <taxon>Alphaproteobacteria</taxon>
        <taxon>Hyphomicrobiales</taxon>
        <taxon>Chelatococcaceae</taxon>
        <taxon>Camelimonas</taxon>
    </lineage>
</organism>